<gene>
    <name evidence="1" type="ORF">V8G54_007705</name>
</gene>
<evidence type="ECO:0000313" key="2">
    <source>
        <dbReference type="Proteomes" id="UP001374535"/>
    </source>
</evidence>
<organism evidence="1 2">
    <name type="scientific">Vigna mungo</name>
    <name type="common">Black gram</name>
    <name type="synonym">Phaseolus mungo</name>
    <dbReference type="NCBI Taxonomy" id="3915"/>
    <lineage>
        <taxon>Eukaryota</taxon>
        <taxon>Viridiplantae</taxon>
        <taxon>Streptophyta</taxon>
        <taxon>Embryophyta</taxon>
        <taxon>Tracheophyta</taxon>
        <taxon>Spermatophyta</taxon>
        <taxon>Magnoliopsida</taxon>
        <taxon>eudicotyledons</taxon>
        <taxon>Gunneridae</taxon>
        <taxon>Pentapetalae</taxon>
        <taxon>rosids</taxon>
        <taxon>fabids</taxon>
        <taxon>Fabales</taxon>
        <taxon>Fabaceae</taxon>
        <taxon>Papilionoideae</taxon>
        <taxon>50 kb inversion clade</taxon>
        <taxon>NPAAA clade</taxon>
        <taxon>indigoferoid/millettioid clade</taxon>
        <taxon>Phaseoleae</taxon>
        <taxon>Vigna</taxon>
    </lineage>
</organism>
<name>A0AAQ3P2T4_VIGMU</name>
<keyword evidence="2" id="KW-1185">Reference proteome</keyword>
<proteinExistence type="predicted"/>
<feature type="non-terminal residue" evidence="1">
    <location>
        <position position="118"/>
    </location>
</feature>
<sequence length="118" mass="12771">MSAMALEVASDKVREEKNSELMIPHESLVFTSVSSFSSSSASSVCVRVLPIFASFFSSCLFSLLFGLFLLRSFFLLILVWFSCSGELVSLSSASAMVASATFAPSSVLRQPNEETTFS</sequence>
<reference evidence="1 2" key="1">
    <citation type="journal article" date="2023" name="Life. Sci Alliance">
        <title>Evolutionary insights into 3D genome organization and epigenetic landscape of Vigna mungo.</title>
        <authorList>
            <person name="Junaid A."/>
            <person name="Singh B."/>
            <person name="Bhatia S."/>
        </authorList>
    </citation>
    <scope>NUCLEOTIDE SEQUENCE [LARGE SCALE GENOMIC DNA]</scope>
    <source>
        <strain evidence="1">Urdbean</strain>
    </source>
</reference>
<evidence type="ECO:0000313" key="1">
    <source>
        <dbReference type="EMBL" id="WVZ20383.1"/>
    </source>
</evidence>
<protein>
    <submittedName>
        <fullName evidence="1">Uncharacterized protein</fullName>
    </submittedName>
</protein>
<dbReference type="EMBL" id="CP144699">
    <property type="protein sequence ID" value="WVZ20383.1"/>
    <property type="molecule type" value="Genomic_DNA"/>
</dbReference>
<dbReference type="Proteomes" id="UP001374535">
    <property type="component" value="Chromosome 2"/>
</dbReference>
<dbReference type="AlphaFoldDB" id="A0AAQ3P2T4"/>
<accession>A0AAQ3P2T4</accession>